<proteinExistence type="predicted"/>
<name>A0A6L5X2U8_9FIRM</name>
<protein>
    <submittedName>
        <fullName evidence="2">Uncharacterized protein</fullName>
    </submittedName>
</protein>
<gene>
    <name evidence="2" type="ORF">FYJ35_02015</name>
</gene>
<reference evidence="2 3" key="1">
    <citation type="submission" date="2019-08" db="EMBL/GenBank/DDBJ databases">
        <title>In-depth cultivation of the pig gut microbiome towards novel bacterial diversity and tailored functional studies.</title>
        <authorList>
            <person name="Wylensek D."/>
            <person name="Hitch T.C.A."/>
            <person name="Clavel T."/>
        </authorList>
    </citation>
    <scope>NUCLEOTIDE SEQUENCE [LARGE SCALE GENOMIC DNA]</scope>
    <source>
        <strain evidence="2 3">Oil+RF-744-WCA-WT-11</strain>
    </source>
</reference>
<keyword evidence="1" id="KW-0175">Coiled coil</keyword>
<organism evidence="2 3">
    <name type="scientific">Porcincola intestinalis</name>
    <dbReference type="NCBI Taxonomy" id="2606632"/>
    <lineage>
        <taxon>Bacteria</taxon>
        <taxon>Bacillati</taxon>
        <taxon>Bacillota</taxon>
        <taxon>Clostridia</taxon>
        <taxon>Lachnospirales</taxon>
        <taxon>Lachnospiraceae</taxon>
        <taxon>Porcincola</taxon>
    </lineage>
</organism>
<feature type="coiled-coil region" evidence="1">
    <location>
        <begin position="131"/>
        <end position="165"/>
    </location>
</feature>
<evidence type="ECO:0000313" key="2">
    <source>
        <dbReference type="EMBL" id="MSS13827.1"/>
    </source>
</evidence>
<dbReference type="EMBL" id="VULZ01000001">
    <property type="protein sequence ID" value="MSS13827.1"/>
    <property type="molecule type" value="Genomic_DNA"/>
</dbReference>
<accession>A0A6L5X2U8</accession>
<evidence type="ECO:0000256" key="1">
    <source>
        <dbReference type="SAM" id="Coils"/>
    </source>
</evidence>
<sequence>MGRPRKLEPSVLVALVDGYYEEKAAGNAAKIRFSSLEAYAKEKGYTVKSYDFSRCREAVVRIEELKNSEEMRREETLAAAYKSLDVEGLLKQCTTVEALKETLIRMDGYWKRTYMEASALITRDRAFMQEKGKLDGKIRSLKEENARLQENGKEMLKENTALKRENVYLRRMLRTYLYPGIANQILKESGLPVEGENAVKPEKFGELIEGKKPEAFRGRQKTPAPVLSWQERLQKELERQVSQDGNP</sequence>
<evidence type="ECO:0000313" key="3">
    <source>
        <dbReference type="Proteomes" id="UP000481852"/>
    </source>
</evidence>
<dbReference type="AlphaFoldDB" id="A0A6L5X2U8"/>
<keyword evidence="3" id="KW-1185">Reference proteome</keyword>
<comment type="caution">
    <text evidence="2">The sequence shown here is derived from an EMBL/GenBank/DDBJ whole genome shotgun (WGS) entry which is preliminary data.</text>
</comment>
<dbReference type="RefSeq" id="WP_154522361.1">
    <property type="nucleotide sequence ID" value="NZ_VULZ01000001.1"/>
</dbReference>
<dbReference type="Proteomes" id="UP000481852">
    <property type="component" value="Unassembled WGS sequence"/>
</dbReference>